<dbReference type="InterPro" id="IPR003329">
    <property type="entry name" value="Cytidylyl_trans"/>
</dbReference>
<protein>
    <submittedName>
        <fullName evidence="4">3-deoxy-manno-octulosonate cytidylyltransferase</fullName>
        <ecNumber evidence="4">2.7.7.38</ecNumber>
    </submittedName>
</protein>
<sequence length="256" mass="28568">MFYRVVIPARFASLRLPGKPLRILAGKTMLEHVYDRSCQSGAAEVIIATDDARIFEAAENFNAKVCLTADTHTSGTERLAEVASTCAFDDDDIVVNVQGDEPLMPAVCIEQVAQALYDNPDAQVSSLCTRIEHPNDVFDPNIVKVVRDKNGMALYFSRAPIPWCRGKFDQQPPLIPEKIEHYRHIGLYAYRAGYIKTYIEQSKAMLEETESLEQLRVLWHGGKIIVPEAVKVPGPGVDTEDDLSKVEALLINIEHD</sequence>
<dbReference type="EC" id="2.7.7.38" evidence="4"/>
<evidence type="ECO:0000256" key="2">
    <source>
        <dbReference type="ARBA" id="ARBA00022679"/>
    </source>
</evidence>
<dbReference type="InterPro" id="IPR004528">
    <property type="entry name" value="KdsB"/>
</dbReference>
<dbReference type="Pfam" id="PF02348">
    <property type="entry name" value="CTP_transf_3"/>
    <property type="match status" value="1"/>
</dbReference>
<dbReference type="GO" id="GO:0044281">
    <property type="term" value="P:small molecule metabolic process"/>
    <property type="evidence" value="ECO:0007669"/>
    <property type="project" value="UniProtKB-ARBA"/>
</dbReference>
<proteinExistence type="inferred from homology"/>
<keyword evidence="2 4" id="KW-0808">Transferase</keyword>
<dbReference type="HAMAP" id="MF_00057">
    <property type="entry name" value="KdsB"/>
    <property type="match status" value="1"/>
</dbReference>
<dbReference type="SUPFAM" id="SSF53448">
    <property type="entry name" value="Nucleotide-diphospho-sugar transferases"/>
    <property type="match status" value="1"/>
</dbReference>
<dbReference type="NCBIfam" id="NF003950">
    <property type="entry name" value="PRK05450.1-3"/>
    <property type="match status" value="1"/>
</dbReference>
<dbReference type="AlphaFoldDB" id="A0A3B1B6I1"/>
<dbReference type="GO" id="GO:0016020">
    <property type="term" value="C:membrane"/>
    <property type="evidence" value="ECO:0007669"/>
    <property type="project" value="UniProtKB-SubCell"/>
</dbReference>
<dbReference type="PANTHER" id="PTHR42866">
    <property type="entry name" value="3-DEOXY-MANNO-OCTULOSONATE CYTIDYLYLTRANSFERASE"/>
    <property type="match status" value="1"/>
</dbReference>
<dbReference type="GO" id="GO:1901137">
    <property type="term" value="P:carbohydrate derivative biosynthetic process"/>
    <property type="evidence" value="ECO:0007669"/>
    <property type="project" value="UniProtKB-ARBA"/>
</dbReference>
<keyword evidence="3 4" id="KW-0548">Nucleotidyltransferase</keyword>
<dbReference type="Gene3D" id="3.90.550.10">
    <property type="entry name" value="Spore Coat Polysaccharide Biosynthesis Protein SpsA, Chain A"/>
    <property type="match status" value="1"/>
</dbReference>
<evidence type="ECO:0000313" key="4">
    <source>
        <dbReference type="EMBL" id="VAX07513.1"/>
    </source>
</evidence>
<dbReference type="CDD" id="cd02517">
    <property type="entry name" value="CMP-KDO-Synthetase"/>
    <property type="match status" value="1"/>
</dbReference>
<organism evidence="4">
    <name type="scientific">hydrothermal vent metagenome</name>
    <dbReference type="NCBI Taxonomy" id="652676"/>
    <lineage>
        <taxon>unclassified sequences</taxon>
        <taxon>metagenomes</taxon>
        <taxon>ecological metagenomes</taxon>
    </lineage>
</organism>
<dbReference type="GO" id="GO:0005829">
    <property type="term" value="C:cytosol"/>
    <property type="evidence" value="ECO:0007669"/>
    <property type="project" value="TreeGrafter"/>
</dbReference>
<dbReference type="NCBIfam" id="TIGR00466">
    <property type="entry name" value="kdsB"/>
    <property type="match status" value="1"/>
</dbReference>
<name>A0A3B1B6I1_9ZZZZ</name>
<dbReference type="NCBIfam" id="NF009905">
    <property type="entry name" value="PRK13368.1"/>
    <property type="match status" value="1"/>
</dbReference>
<accession>A0A3B1B6I1</accession>
<reference evidence="4" key="1">
    <citation type="submission" date="2018-06" db="EMBL/GenBank/DDBJ databases">
        <authorList>
            <person name="Zhirakovskaya E."/>
        </authorList>
    </citation>
    <scope>NUCLEOTIDE SEQUENCE</scope>
</reference>
<evidence type="ECO:0000256" key="1">
    <source>
        <dbReference type="ARBA" id="ARBA00004370"/>
    </source>
</evidence>
<dbReference type="InterPro" id="IPR029044">
    <property type="entry name" value="Nucleotide-diphossugar_trans"/>
</dbReference>
<gene>
    <name evidence="4" type="ORF">MNBD_GAMMA25-382</name>
</gene>
<dbReference type="NCBIfam" id="NF003952">
    <property type="entry name" value="PRK05450.1-5"/>
    <property type="match status" value="1"/>
</dbReference>
<comment type="subcellular location">
    <subcellularLocation>
        <location evidence="1">Membrane</location>
    </subcellularLocation>
</comment>
<dbReference type="EMBL" id="UOFY01000017">
    <property type="protein sequence ID" value="VAX07513.1"/>
    <property type="molecule type" value="Genomic_DNA"/>
</dbReference>
<dbReference type="PANTHER" id="PTHR42866:SF2">
    <property type="entry name" value="3-DEOXY-MANNO-OCTULOSONATE CYTIDYLYLTRANSFERASE, MITOCHONDRIAL"/>
    <property type="match status" value="1"/>
</dbReference>
<dbReference type="FunFam" id="3.90.550.10:FF:000011">
    <property type="entry name" value="3-deoxy-manno-octulosonate cytidylyltransferase"/>
    <property type="match status" value="1"/>
</dbReference>
<dbReference type="GO" id="GO:0008690">
    <property type="term" value="F:3-deoxy-manno-octulosonate cytidylyltransferase activity"/>
    <property type="evidence" value="ECO:0007669"/>
    <property type="project" value="UniProtKB-EC"/>
</dbReference>
<evidence type="ECO:0000256" key="3">
    <source>
        <dbReference type="ARBA" id="ARBA00022695"/>
    </source>
</evidence>